<gene>
    <name evidence="1" type="ORF">AVEN_50678_1</name>
</gene>
<dbReference type="EMBL" id="BGPR01012092">
    <property type="protein sequence ID" value="GBN54531.1"/>
    <property type="molecule type" value="Genomic_DNA"/>
</dbReference>
<sequence>MILLNQFVYRKNYLEKNNTYQICEATMKWNMEEKWLKFLADAKDIDQKPCLIQLCEYVFAIPVHYANVGKGYGSEAMSNKTMRIRICHSSPLCKCGKRIWIRSHV</sequence>
<dbReference type="Proteomes" id="UP000499080">
    <property type="component" value="Unassembled WGS sequence"/>
</dbReference>
<comment type="caution">
    <text evidence="1">The sequence shown here is derived from an EMBL/GenBank/DDBJ whole genome shotgun (WGS) entry which is preliminary data.</text>
</comment>
<evidence type="ECO:0000313" key="1">
    <source>
        <dbReference type="EMBL" id="GBN54531.1"/>
    </source>
</evidence>
<dbReference type="AlphaFoldDB" id="A0A4Y2PTI2"/>
<name>A0A4Y2PTI2_ARAVE</name>
<accession>A0A4Y2PTI2</accession>
<keyword evidence="2" id="KW-1185">Reference proteome</keyword>
<organism evidence="1 2">
    <name type="scientific">Araneus ventricosus</name>
    <name type="common">Orbweaver spider</name>
    <name type="synonym">Epeira ventricosa</name>
    <dbReference type="NCBI Taxonomy" id="182803"/>
    <lineage>
        <taxon>Eukaryota</taxon>
        <taxon>Metazoa</taxon>
        <taxon>Ecdysozoa</taxon>
        <taxon>Arthropoda</taxon>
        <taxon>Chelicerata</taxon>
        <taxon>Arachnida</taxon>
        <taxon>Araneae</taxon>
        <taxon>Araneomorphae</taxon>
        <taxon>Entelegynae</taxon>
        <taxon>Araneoidea</taxon>
        <taxon>Araneidae</taxon>
        <taxon>Araneus</taxon>
    </lineage>
</organism>
<protein>
    <submittedName>
        <fullName evidence="1">Uncharacterized protein</fullName>
    </submittedName>
</protein>
<proteinExistence type="predicted"/>
<evidence type="ECO:0000313" key="2">
    <source>
        <dbReference type="Proteomes" id="UP000499080"/>
    </source>
</evidence>
<reference evidence="1 2" key="1">
    <citation type="journal article" date="2019" name="Sci. Rep.">
        <title>Orb-weaving spider Araneus ventricosus genome elucidates the spidroin gene catalogue.</title>
        <authorList>
            <person name="Kono N."/>
            <person name="Nakamura H."/>
            <person name="Ohtoshi R."/>
            <person name="Moran D.A.P."/>
            <person name="Shinohara A."/>
            <person name="Yoshida Y."/>
            <person name="Fujiwara M."/>
            <person name="Mori M."/>
            <person name="Tomita M."/>
            <person name="Arakawa K."/>
        </authorList>
    </citation>
    <scope>NUCLEOTIDE SEQUENCE [LARGE SCALE GENOMIC DNA]</scope>
</reference>